<proteinExistence type="predicted"/>
<sequence>MEKLETKGFNGLMEMAQQEAQKKENFGSDFNVSDTGDYYKLIAPFIYLCTYLEDKIISVARGLNIYTAQGTELDNLLYFFPRRLGAKSFLRCRVTATQFVDVSEREILIQSENGAKFENIEAFEIDSSKTKLITFQSVFEGQNSNIQKNKIEKVLKAPAYIIDVQNLEVAEGGLDAETDYEYLKRYLAVNGSGDWNLQPVLNAIRKLQGVKSANGIRNNTLVTDKYGVPAKSIWIVVDGGIKEEIAQTIYKHIHTPDTKGAIEVKVPTSVTNHEELIRFDRPQEVEIEYNLIIKSPDELKINNLLKDYINNSGLGALLSPGAFLSEWMCGKGFKYTDFELKFRKKNTLEWKISLQLEFNEIPKKI</sequence>
<dbReference type="PATRIC" id="fig|469607.3.peg.670"/>
<dbReference type="AlphaFoldDB" id="R9RAD8"/>
<evidence type="ECO:0000313" key="2">
    <source>
        <dbReference type="Proteomes" id="UP000014361"/>
    </source>
</evidence>
<dbReference type="EMBL" id="CP003723">
    <property type="protein sequence ID" value="AGM23124.1"/>
    <property type="molecule type" value="Genomic_DNA"/>
</dbReference>
<protein>
    <submittedName>
        <fullName evidence="1">Uncharacterized protein</fullName>
    </submittedName>
</protein>
<name>R9RAD8_9FUSO</name>
<organism evidence="1 2">
    <name type="scientific">Fusobacterium animalis 4_8</name>
    <dbReference type="NCBI Taxonomy" id="469607"/>
    <lineage>
        <taxon>Bacteria</taxon>
        <taxon>Fusobacteriati</taxon>
        <taxon>Fusobacteriota</taxon>
        <taxon>Fusobacteriia</taxon>
        <taxon>Fusobacteriales</taxon>
        <taxon>Fusobacteriaceae</taxon>
        <taxon>Fusobacterium</taxon>
    </lineage>
</organism>
<dbReference type="Proteomes" id="UP000014361">
    <property type="component" value="Chromosome"/>
</dbReference>
<evidence type="ECO:0000313" key="1">
    <source>
        <dbReference type="EMBL" id="AGM23124.1"/>
    </source>
</evidence>
<dbReference type="RefSeq" id="WP_016339697.1">
    <property type="nucleotide sequence ID" value="NC_021281.1"/>
</dbReference>
<reference evidence="1 2" key="1">
    <citation type="submission" date="2012-07" db="EMBL/GenBank/DDBJ databases">
        <title>The Genome Sequence of Fusobacterium sp. 4_8.</title>
        <authorList>
            <consortium name="The Broad Institute Genome Sequencing Platform"/>
            <person name="Earl A."/>
            <person name="Ward D."/>
            <person name="Feldgarden M."/>
            <person name="Gevers D."/>
            <person name="Sibley C.D."/>
            <person name="White A.P."/>
            <person name="Crowley S."/>
            <person name="Surette M."/>
            <person name="Strauss J.C."/>
            <person name="Ambrose C.E."/>
            <person name="Allen-Vercoe E."/>
            <person name="Walker B."/>
            <person name="Young S.K."/>
            <person name="Zeng Q."/>
            <person name="Gargeya S."/>
            <person name="Fitzgerald M."/>
            <person name="Haas B."/>
            <person name="Abouelleil A."/>
            <person name="Alvarado L."/>
            <person name="Arachchi H.M."/>
            <person name="Berlin A.M."/>
            <person name="Chapman S.B."/>
            <person name="Goldberg J."/>
            <person name="Griggs A."/>
            <person name="Gujja S."/>
            <person name="Hansen M."/>
            <person name="Howarth C."/>
            <person name="Imamovic A."/>
            <person name="Larimer J."/>
            <person name="McCowen C."/>
            <person name="Montmayeur A."/>
            <person name="Murphy C."/>
            <person name="Neiman D."/>
            <person name="Pearson M."/>
            <person name="Priest M."/>
            <person name="Roberts A."/>
            <person name="Saif S."/>
            <person name="Shea T."/>
            <person name="Sisk P."/>
            <person name="Sykes S."/>
            <person name="Wortman J."/>
            <person name="Nusbaum C."/>
            <person name="Birren B."/>
        </authorList>
    </citation>
    <scope>NUCLEOTIDE SEQUENCE [LARGE SCALE GENOMIC DNA]</scope>
    <source>
        <strain evidence="1 2">4_8</strain>
    </source>
</reference>
<dbReference type="KEGG" id="fus:HMPREF0409_01066"/>
<gene>
    <name evidence="1" type="ORF">HMPREF0409_01066</name>
</gene>
<dbReference type="HOGENOM" id="CLU_758107_0_0_0"/>
<accession>R9RAD8</accession>